<dbReference type="InterPro" id="IPR014710">
    <property type="entry name" value="RmlC-like_jellyroll"/>
</dbReference>
<organism evidence="7 8">
    <name type="scientific">Nocardioides anomalus</name>
    <dbReference type="NCBI Taxonomy" id="2712223"/>
    <lineage>
        <taxon>Bacteria</taxon>
        <taxon>Bacillati</taxon>
        <taxon>Actinomycetota</taxon>
        <taxon>Actinomycetes</taxon>
        <taxon>Propionibacteriales</taxon>
        <taxon>Nocardioidaceae</taxon>
        <taxon>Nocardioides</taxon>
    </lineage>
</organism>
<dbReference type="SUPFAM" id="SSF46689">
    <property type="entry name" value="Homeodomain-like"/>
    <property type="match status" value="2"/>
</dbReference>
<dbReference type="Gene3D" id="2.60.120.10">
    <property type="entry name" value="Jelly Rolls"/>
    <property type="match status" value="1"/>
</dbReference>
<dbReference type="GO" id="GO:0003700">
    <property type="term" value="F:DNA-binding transcription factor activity"/>
    <property type="evidence" value="ECO:0007669"/>
    <property type="project" value="InterPro"/>
</dbReference>
<dbReference type="Pfam" id="PF12833">
    <property type="entry name" value="HTH_18"/>
    <property type="match status" value="1"/>
</dbReference>
<sequence length="283" mass="31220">MTDLVERYSVESLLLPDAGARVMQPVLRKVDVHWHDYYELSLVLDGEADHVVNGRTHRLRPGSAFLLSPADFHAIDPGSGTLRCFNTVIDPGLVERQLDALGPVAGDAFPWLTDDFADAETDLRRLQREFEEPRLGSRGVTAGLVALLVVELARRSGVAEPPRDRPRGDDDLRAAVLYVDRHFREQLTLAEAAAQAHLSPNWFSERFRAHTGSSFQSYLQERRLRFARSLLASTSLTVTEVCHAAGFGDLSHFGRAYRRRYGTAPSARVPAPGAGPGRAAGRA</sequence>
<dbReference type="Pfam" id="PF02311">
    <property type="entry name" value="AraC_binding"/>
    <property type="match status" value="1"/>
</dbReference>
<keyword evidence="4" id="KW-0804">Transcription</keyword>
<dbReference type="KEGG" id="nano:G5V58_11665"/>
<dbReference type="PANTHER" id="PTHR46796">
    <property type="entry name" value="HTH-TYPE TRANSCRIPTIONAL ACTIVATOR RHAS-RELATED"/>
    <property type="match status" value="1"/>
</dbReference>
<name>A0A6G6WDM7_9ACTN</name>
<feature type="domain" description="HTH araC/xylS-type" evidence="6">
    <location>
        <begin position="173"/>
        <end position="271"/>
    </location>
</feature>
<dbReference type="InterPro" id="IPR009057">
    <property type="entry name" value="Homeodomain-like_sf"/>
</dbReference>
<feature type="compositionally biased region" description="Gly residues" evidence="5">
    <location>
        <begin position="274"/>
        <end position="283"/>
    </location>
</feature>
<evidence type="ECO:0000256" key="4">
    <source>
        <dbReference type="ARBA" id="ARBA00023163"/>
    </source>
</evidence>
<keyword evidence="8" id="KW-1185">Reference proteome</keyword>
<dbReference type="SUPFAM" id="SSF51215">
    <property type="entry name" value="Regulatory protein AraC"/>
    <property type="match status" value="1"/>
</dbReference>
<dbReference type="InterPro" id="IPR018060">
    <property type="entry name" value="HTH_AraC"/>
</dbReference>
<evidence type="ECO:0000313" key="7">
    <source>
        <dbReference type="EMBL" id="QIG43334.1"/>
    </source>
</evidence>
<keyword evidence="2" id="KW-0238">DNA-binding</keyword>
<evidence type="ECO:0000256" key="5">
    <source>
        <dbReference type="SAM" id="MobiDB-lite"/>
    </source>
</evidence>
<reference evidence="7 8" key="1">
    <citation type="submission" date="2020-02" db="EMBL/GenBank/DDBJ databases">
        <title>Full genome sequence of Nocardioides sp. R-3366.</title>
        <authorList>
            <person name="Im W.-T."/>
        </authorList>
    </citation>
    <scope>NUCLEOTIDE SEQUENCE [LARGE SCALE GENOMIC DNA]</scope>
    <source>
        <strain evidence="7 8">R-3366</strain>
    </source>
</reference>
<evidence type="ECO:0000259" key="6">
    <source>
        <dbReference type="PROSITE" id="PS01124"/>
    </source>
</evidence>
<dbReference type="AlphaFoldDB" id="A0A6G6WDM7"/>
<evidence type="ECO:0000313" key="8">
    <source>
        <dbReference type="Proteomes" id="UP000502996"/>
    </source>
</evidence>
<dbReference type="Proteomes" id="UP000502996">
    <property type="component" value="Chromosome"/>
</dbReference>
<accession>A0A6G6WDM7</accession>
<dbReference type="InterPro" id="IPR050204">
    <property type="entry name" value="AraC_XylS_family_regulators"/>
</dbReference>
<dbReference type="PROSITE" id="PS01124">
    <property type="entry name" value="HTH_ARAC_FAMILY_2"/>
    <property type="match status" value="1"/>
</dbReference>
<dbReference type="RefSeq" id="WP_165232640.1">
    <property type="nucleotide sequence ID" value="NZ_CP049257.1"/>
</dbReference>
<gene>
    <name evidence="7" type="ORF">G5V58_11665</name>
</gene>
<dbReference type="InterPro" id="IPR018062">
    <property type="entry name" value="HTH_AraC-typ_CS"/>
</dbReference>
<dbReference type="SMART" id="SM00342">
    <property type="entry name" value="HTH_ARAC"/>
    <property type="match status" value="1"/>
</dbReference>
<dbReference type="InterPro" id="IPR037923">
    <property type="entry name" value="HTH-like"/>
</dbReference>
<proteinExistence type="predicted"/>
<feature type="compositionally biased region" description="Low complexity" evidence="5">
    <location>
        <begin position="264"/>
        <end position="273"/>
    </location>
</feature>
<protein>
    <submittedName>
        <fullName evidence="7">AraC family transcriptional regulator</fullName>
    </submittedName>
</protein>
<dbReference type="EMBL" id="CP049257">
    <property type="protein sequence ID" value="QIG43334.1"/>
    <property type="molecule type" value="Genomic_DNA"/>
</dbReference>
<keyword evidence="1" id="KW-0805">Transcription regulation</keyword>
<dbReference type="GO" id="GO:0043565">
    <property type="term" value="F:sequence-specific DNA binding"/>
    <property type="evidence" value="ECO:0007669"/>
    <property type="project" value="InterPro"/>
</dbReference>
<dbReference type="PROSITE" id="PS00041">
    <property type="entry name" value="HTH_ARAC_FAMILY_1"/>
    <property type="match status" value="1"/>
</dbReference>
<evidence type="ECO:0000256" key="2">
    <source>
        <dbReference type="ARBA" id="ARBA00023125"/>
    </source>
</evidence>
<keyword evidence="3" id="KW-0010">Activator</keyword>
<dbReference type="Gene3D" id="1.10.10.60">
    <property type="entry name" value="Homeodomain-like"/>
    <property type="match status" value="2"/>
</dbReference>
<evidence type="ECO:0000256" key="3">
    <source>
        <dbReference type="ARBA" id="ARBA00023159"/>
    </source>
</evidence>
<dbReference type="InterPro" id="IPR003313">
    <property type="entry name" value="AraC-bd"/>
</dbReference>
<evidence type="ECO:0000256" key="1">
    <source>
        <dbReference type="ARBA" id="ARBA00023015"/>
    </source>
</evidence>
<feature type="region of interest" description="Disordered" evidence="5">
    <location>
        <begin position="264"/>
        <end position="283"/>
    </location>
</feature>